<dbReference type="AlphaFoldDB" id="A0AAP2DC05"/>
<comment type="caution">
    <text evidence="7">The sequence shown here is derived from an EMBL/GenBank/DDBJ whole genome shotgun (WGS) entry which is preliminary data.</text>
</comment>
<dbReference type="GO" id="GO:0016987">
    <property type="term" value="F:sigma factor activity"/>
    <property type="evidence" value="ECO:0007669"/>
    <property type="project" value="UniProtKB-KW"/>
</dbReference>
<evidence type="ECO:0000256" key="3">
    <source>
        <dbReference type="ARBA" id="ARBA00023082"/>
    </source>
</evidence>
<dbReference type="EMBL" id="JAHESC010000037">
    <property type="protein sequence ID" value="MBT1689189.1"/>
    <property type="molecule type" value="Genomic_DNA"/>
</dbReference>
<dbReference type="Pfam" id="PF08281">
    <property type="entry name" value="Sigma70_r4_2"/>
    <property type="match status" value="1"/>
</dbReference>
<evidence type="ECO:0000313" key="7">
    <source>
        <dbReference type="EMBL" id="MBT1689189.1"/>
    </source>
</evidence>
<dbReference type="InterPro" id="IPR036388">
    <property type="entry name" value="WH-like_DNA-bd_sf"/>
</dbReference>
<dbReference type="Gene3D" id="1.10.1740.10">
    <property type="match status" value="1"/>
</dbReference>
<dbReference type="GO" id="GO:0003677">
    <property type="term" value="F:DNA binding"/>
    <property type="evidence" value="ECO:0007669"/>
    <property type="project" value="InterPro"/>
</dbReference>
<sequence length="198" mass="23636">MQKQADIQTELQLWDALRQSDQQAFAALYDRYFKLLYNYGRKIGGMNAVLEDAIHDLFVDLWRFREKLSPTTSVRFYLYRSLRRKLLRNESRKAFFTLDDFVIEDVWLTPTPSSEQKLIDEESGHQRINRLRKLLNDLSPRQYEAMVLRFYDEMDFEEIAAVLNVNEQSARNLVQRGLTQLRQYVKYVLSFLAILFTC</sequence>
<name>A0AAP2DC05_9BACT</name>
<keyword evidence="3" id="KW-0731">Sigma factor</keyword>
<dbReference type="CDD" id="cd06171">
    <property type="entry name" value="Sigma70_r4"/>
    <property type="match status" value="1"/>
</dbReference>
<dbReference type="GO" id="GO:0006352">
    <property type="term" value="P:DNA-templated transcription initiation"/>
    <property type="evidence" value="ECO:0007669"/>
    <property type="project" value="InterPro"/>
</dbReference>
<dbReference type="InterPro" id="IPR013324">
    <property type="entry name" value="RNA_pol_sigma_r3/r4-like"/>
</dbReference>
<feature type="domain" description="RNA polymerase sigma-70 region 2" evidence="5">
    <location>
        <begin position="28"/>
        <end position="88"/>
    </location>
</feature>
<protein>
    <submittedName>
        <fullName evidence="7">Sigma-70 family RNA polymerase sigma factor</fullName>
    </submittedName>
</protein>
<dbReference type="NCBIfam" id="TIGR02937">
    <property type="entry name" value="sigma70-ECF"/>
    <property type="match status" value="1"/>
</dbReference>
<keyword evidence="4" id="KW-0804">Transcription</keyword>
<dbReference type="SUPFAM" id="SSF88946">
    <property type="entry name" value="Sigma2 domain of RNA polymerase sigma factors"/>
    <property type="match status" value="1"/>
</dbReference>
<evidence type="ECO:0000256" key="2">
    <source>
        <dbReference type="ARBA" id="ARBA00023015"/>
    </source>
</evidence>
<evidence type="ECO:0000256" key="4">
    <source>
        <dbReference type="ARBA" id="ARBA00023163"/>
    </source>
</evidence>
<dbReference type="PANTHER" id="PTHR43133:SF46">
    <property type="entry name" value="RNA POLYMERASE SIGMA-70 FACTOR ECF SUBFAMILY"/>
    <property type="match status" value="1"/>
</dbReference>
<dbReference type="SUPFAM" id="SSF88659">
    <property type="entry name" value="Sigma3 and sigma4 domains of RNA polymerase sigma factors"/>
    <property type="match status" value="1"/>
</dbReference>
<dbReference type="RefSeq" id="WP_254092413.1">
    <property type="nucleotide sequence ID" value="NZ_JAHESC010000037.1"/>
</dbReference>
<evidence type="ECO:0000259" key="6">
    <source>
        <dbReference type="Pfam" id="PF08281"/>
    </source>
</evidence>
<dbReference type="Pfam" id="PF04542">
    <property type="entry name" value="Sigma70_r2"/>
    <property type="match status" value="1"/>
</dbReference>
<accession>A0AAP2DC05</accession>
<feature type="domain" description="RNA polymerase sigma factor 70 region 4 type 2" evidence="6">
    <location>
        <begin position="129"/>
        <end position="181"/>
    </location>
</feature>
<reference evidence="7 8" key="1">
    <citation type="submission" date="2021-05" db="EMBL/GenBank/DDBJ databases">
        <title>A Polyphasic approach of four new species of the genus Ohtaekwangia: Ohtaekwangia histidinii sp. nov., Ohtaekwangia cretensis sp. nov., Ohtaekwangia indiensis sp. nov., Ohtaekwangia reichenbachii sp. nov. from diverse environment.</title>
        <authorList>
            <person name="Octaviana S."/>
        </authorList>
    </citation>
    <scope>NUCLEOTIDE SEQUENCE [LARGE SCALE GENOMIC DNA]</scope>
    <source>
        <strain evidence="7 8">PWU37</strain>
    </source>
</reference>
<dbReference type="InterPro" id="IPR014284">
    <property type="entry name" value="RNA_pol_sigma-70_dom"/>
</dbReference>
<evidence type="ECO:0000313" key="8">
    <source>
        <dbReference type="Proteomes" id="UP001319180"/>
    </source>
</evidence>
<evidence type="ECO:0000256" key="1">
    <source>
        <dbReference type="ARBA" id="ARBA00010641"/>
    </source>
</evidence>
<dbReference type="Proteomes" id="UP001319180">
    <property type="component" value="Unassembled WGS sequence"/>
</dbReference>
<dbReference type="InterPro" id="IPR007627">
    <property type="entry name" value="RNA_pol_sigma70_r2"/>
</dbReference>
<dbReference type="InterPro" id="IPR013249">
    <property type="entry name" value="RNA_pol_sigma70_r4_t2"/>
</dbReference>
<dbReference type="InterPro" id="IPR039425">
    <property type="entry name" value="RNA_pol_sigma-70-like"/>
</dbReference>
<evidence type="ECO:0000259" key="5">
    <source>
        <dbReference type="Pfam" id="PF04542"/>
    </source>
</evidence>
<gene>
    <name evidence="7" type="ORF">KK078_21670</name>
</gene>
<proteinExistence type="inferred from homology"/>
<dbReference type="InterPro" id="IPR013325">
    <property type="entry name" value="RNA_pol_sigma_r2"/>
</dbReference>
<keyword evidence="2" id="KW-0805">Transcription regulation</keyword>
<keyword evidence="8" id="KW-1185">Reference proteome</keyword>
<comment type="similarity">
    <text evidence="1">Belongs to the sigma-70 factor family. ECF subfamily.</text>
</comment>
<organism evidence="7 8">
    <name type="scientific">Dawidia soli</name>
    <dbReference type="NCBI Taxonomy" id="2782352"/>
    <lineage>
        <taxon>Bacteria</taxon>
        <taxon>Pseudomonadati</taxon>
        <taxon>Bacteroidota</taxon>
        <taxon>Cytophagia</taxon>
        <taxon>Cytophagales</taxon>
        <taxon>Chryseotaleaceae</taxon>
        <taxon>Dawidia</taxon>
    </lineage>
</organism>
<dbReference type="PANTHER" id="PTHR43133">
    <property type="entry name" value="RNA POLYMERASE ECF-TYPE SIGMA FACTO"/>
    <property type="match status" value="1"/>
</dbReference>
<dbReference type="Gene3D" id="1.10.10.10">
    <property type="entry name" value="Winged helix-like DNA-binding domain superfamily/Winged helix DNA-binding domain"/>
    <property type="match status" value="1"/>
</dbReference>